<dbReference type="Gene3D" id="3.90.79.10">
    <property type="entry name" value="Nucleoside Triphosphate Pyrophosphohydrolase"/>
    <property type="match status" value="1"/>
</dbReference>
<evidence type="ECO:0000313" key="5">
    <source>
        <dbReference type="EMBL" id="CAF4080358.1"/>
    </source>
</evidence>
<dbReference type="AlphaFoldDB" id="A0A815CBY0"/>
<dbReference type="Proteomes" id="UP000682733">
    <property type="component" value="Unassembled WGS sequence"/>
</dbReference>
<evidence type="ECO:0000313" key="6">
    <source>
        <dbReference type="Proteomes" id="UP000663829"/>
    </source>
</evidence>
<dbReference type="PANTHER" id="PTHR13622:SF8">
    <property type="entry name" value="THIAMIN PYROPHOSPHOKINASE 1"/>
    <property type="match status" value="1"/>
</dbReference>
<dbReference type="PANTHER" id="PTHR13622">
    <property type="entry name" value="THIAMIN PYROPHOSPHOKINASE"/>
    <property type="match status" value="1"/>
</dbReference>
<dbReference type="EMBL" id="CAJNOQ010011702">
    <property type="protein sequence ID" value="CAF1283114.1"/>
    <property type="molecule type" value="Genomic_DNA"/>
</dbReference>
<evidence type="ECO:0000313" key="4">
    <source>
        <dbReference type="EMBL" id="CAF3908648.1"/>
    </source>
</evidence>
<keyword evidence="6" id="KW-1185">Reference proteome</keyword>
<dbReference type="Proteomes" id="UP000663829">
    <property type="component" value="Unassembled WGS sequence"/>
</dbReference>
<accession>A0A815CBY0</accession>
<dbReference type="EMBL" id="CAJOBC010028854">
    <property type="protein sequence ID" value="CAF4080358.1"/>
    <property type="molecule type" value="Genomic_DNA"/>
</dbReference>
<sequence>MDYASRTSAVEKVVNDMRKRDSLLTLRGWRDEVYTIAASYNSPPLFAMERAATSAFGVRVYGAHVNGYVVDENDNYFLWIGQRSKTKQTFPGMYDNLAAGGIGNGLSPTETMRKECEEEAGIPENLLKNLKSVGAVSYCYEDENGVHWEGEFIYDLKLPKSFIPKAADNEMERFQLLSISKVKELVIADNFKPNCALITLDFLMRHGFITPDQEPDYFFILENMHKSGL</sequence>
<dbReference type="GO" id="GO:0044715">
    <property type="term" value="F:8-oxo-dGDP phosphatase activity"/>
    <property type="evidence" value="ECO:0007669"/>
    <property type="project" value="UniProtKB-ARBA"/>
</dbReference>
<dbReference type="InterPro" id="IPR015797">
    <property type="entry name" value="NUDIX_hydrolase-like_dom_sf"/>
</dbReference>
<dbReference type="InterPro" id="IPR031804">
    <property type="entry name" value="DUF4743"/>
</dbReference>
<comment type="caution">
    <text evidence="3">The sequence shown here is derived from an EMBL/GenBank/DDBJ whole genome shotgun (WGS) entry which is preliminary data.</text>
</comment>
<name>A0A815CBY0_9BILA</name>
<dbReference type="SUPFAM" id="SSF55811">
    <property type="entry name" value="Nudix"/>
    <property type="match status" value="1"/>
</dbReference>
<reference evidence="3" key="1">
    <citation type="submission" date="2021-02" db="EMBL/GenBank/DDBJ databases">
        <authorList>
            <person name="Nowell W R."/>
        </authorList>
    </citation>
    <scope>NUCLEOTIDE SEQUENCE</scope>
</reference>
<dbReference type="EMBL" id="CAJNOK010010935">
    <property type="protein sequence ID" value="CAF1128307.1"/>
    <property type="molecule type" value="Genomic_DNA"/>
</dbReference>
<dbReference type="Proteomes" id="UP000677228">
    <property type="component" value="Unassembled WGS sequence"/>
</dbReference>
<dbReference type="InterPro" id="IPR000086">
    <property type="entry name" value="NUDIX_hydrolase_dom"/>
</dbReference>
<dbReference type="PROSITE" id="PS51462">
    <property type="entry name" value="NUDIX"/>
    <property type="match status" value="1"/>
</dbReference>
<proteinExistence type="predicted"/>
<evidence type="ECO:0000259" key="1">
    <source>
        <dbReference type="PROSITE" id="PS51462"/>
    </source>
</evidence>
<dbReference type="OrthoDB" id="10261522at2759"/>
<dbReference type="FunFam" id="3.90.79.10:FF:000019">
    <property type="entry name" value="Thiamin pyrophosphokinase, putative"/>
    <property type="match status" value="1"/>
</dbReference>
<feature type="domain" description="Nudix hydrolase" evidence="1">
    <location>
        <begin position="60"/>
        <end position="201"/>
    </location>
</feature>
<protein>
    <recommendedName>
        <fullName evidence="1">Nudix hydrolase domain-containing protein</fullName>
    </recommendedName>
</protein>
<dbReference type="EMBL" id="CAJOBA010020527">
    <property type="protein sequence ID" value="CAF3908648.1"/>
    <property type="molecule type" value="Genomic_DNA"/>
</dbReference>
<dbReference type="CDD" id="cd03676">
    <property type="entry name" value="NUDIX_Tnr3_like"/>
    <property type="match status" value="1"/>
</dbReference>
<dbReference type="Pfam" id="PF00293">
    <property type="entry name" value="NUDIX"/>
    <property type="match status" value="1"/>
</dbReference>
<evidence type="ECO:0000313" key="3">
    <source>
        <dbReference type="EMBL" id="CAF1283114.1"/>
    </source>
</evidence>
<dbReference type="Proteomes" id="UP000681722">
    <property type="component" value="Unassembled WGS sequence"/>
</dbReference>
<organism evidence="3 6">
    <name type="scientific">Didymodactylos carnosus</name>
    <dbReference type="NCBI Taxonomy" id="1234261"/>
    <lineage>
        <taxon>Eukaryota</taxon>
        <taxon>Metazoa</taxon>
        <taxon>Spiralia</taxon>
        <taxon>Gnathifera</taxon>
        <taxon>Rotifera</taxon>
        <taxon>Eurotatoria</taxon>
        <taxon>Bdelloidea</taxon>
        <taxon>Philodinida</taxon>
        <taxon>Philodinidae</taxon>
        <taxon>Didymodactylos</taxon>
    </lineage>
</organism>
<gene>
    <name evidence="3" type="ORF">GPM918_LOCUS27652</name>
    <name evidence="2" type="ORF">OVA965_LOCUS20523</name>
    <name evidence="5" type="ORF">SRO942_LOCUS28015</name>
    <name evidence="4" type="ORF">TMI583_LOCUS20932</name>
</gene>
<dbReference type="Pfam" id="PF15916">
    <property type="entry name" value="DUF4743"/>
    <property type="match status" value="1"/>
</dbReference>
<evidence type="ECO:0000313" key="2">
    <source>
        <dbReference type="EMBL" id="CAF1128307.1"/>
    </source>
</evidence>